<keyword evidence="7" id="KW-0539">Nucleus</keyword>
<gene>
    <name evidence="12" type="ORF">RIMI_LOCUS56375</name>
</gene>
<comment type="subcellular location">
    <subcellularLocation>
        <location evidence="1">Nucleus</location>
    </subcellularLocation>
</comment>
<evidence type="ECO:0000256" key="7">
    <source>
        <dbReference type="ARBA" id="ARBA00023242"/>
    </source>
</evidence>
<dbReference type="Proteomes" id="UP001176940">
    <property type="component" value="Unassembled WGS sequence"/>
</dbReference>
<evidence type="ECO:0000313" key="12">
    <source>
        <dbReference type="EMBL" id="CAJ0915517.1"/>
    </source>
</evidence>
<organism evidence="12 13">
    <name type="scientific">Ranitomeya imitator</name>
    <name type="common">mimic poison frog</name>
    <dbReference type="NCBI Taxonomy" id="111125"/>
    <lineage>
        <taxon>Eukaryota</taxon>
        <taxon>Metazoa</taxon>
        <taxon>Chordata</taxon>
        <taxon>Craniata</taxon>
        <taxon>Vertebrata</taxon>
        <taxon>Euteleostomi</taxon>
        <taxon>Amphibia</taxon>
        <taxon>Batrachia</taxon>
        <taxon>Anura</taxon>
        <taxon>Neobatrachia</taxon>
        <taxon>Hyloidea</taxon>
        <taxon>Dendrobatidae</taxon>
        <taxon>Dendrobatinae</taxon>
        <taxon>Ranitomeya</taxon>
    </lineage>
</organism>
<comment type="similarity">
    <text evidence="2">Belongs to the snRNP Sm proteins family. SmF/LSm6 subfamily.</text>
</comment>
<evidence type="ECO:0000256" key="1">
    <source>
        <dbReference type="ARBA" id="ARBA00004123"/>
    </source>
</evidence>
<keyword evidence="3" id="KW-0507">mRNA processing</keyword>
<comment type="caution">
    <text evidence="12">The sequence shown here is derived from an EMBL/GenBank/DDBJ whole genome shotgun (WGS) entry which is preliminary data.</text>
</comment>
<feature type="compositionally biased region" description="Low complexity" evidence="10">
    <location>
        <begin position="118"/>
        <end position="128"/>
    </location>
</feature>
<evidence type="ECO:0000313" key="13">
    <source>
        <dbReference type="Proteomes" id="UP001176940"/>
    </source>
</evidence>
<evidence type="ECO:0000256" key="9">
    <source>
        <dbReference type="ARBA" id="ARBA00030144"/>
    </source>
</evidence>
<protein>
    <recommendedName>
        <fullName evidence="9">Sm protein F</fullName>
    </recommendedName>
</protein>
<keyword evidence="8" id="KW-0687">Ribonucleoprotein</keyword>
<proteinExistence type="inferred from homology"/>
<feature type="domain" description="Sm" evidence="11">
    <location>
        <begin position="43"/>
        <end position="115"/>
    </location>
</feature>
<evidence type="ECO:0000256" key="8">
    <source>
        <dbReference type="ARBA" id="ARBA00023274"/>
    </source>
</evidence>
<dbReference type="Gene3D" id="1.10.287.3160">
    <property type="match status" value="1"/>
</dbReference>
<keyword evidence="6" id="KW-0508">mRNA splicing</keyword>
<dbReference type="PANTHER" id="PTHR11021">
    <property type="entry name" value="SMALL NUCLEAR RIBONUCLEOPROTEIN F SNRNP-F"/>
    <property type="match status" value="1"/>
</dbReference>
<dbReference type="EMBL" id="CAUEEQ010000011">
    <property type="protein sequence ID" value="CAJ0915517.1"/>
    <property type="molecule type" value="Genomic_DNA"/>
</dbReference>
<keyword evidence="5" id="KW-0694">RNA-binding</keyword>
<keyword evidence="4" id="KW-0747">Spliceosome</keyword>
<dbReference type="PANTHER" id="PTHR11021:SF0">
    <property type="entry name" value="SMALL NUCLEAR RIBONUCLEOPROTEIN F"/>
    <property type="match status" value="1"/>
</dbReference>
<dbReference type="InterPro" id="IPR016487">
    <property type="entry name" value="Lsm6/sSmF"/>
</dbReference>
<evidence type="ECO:0000256" key="3">
    <source>
        <dbReference type="ARBA" id="ARBA00022664"/>
    </source>
</evidence>
<evidence type="ECO:0000256" key="2">
    <source>
        <dbReference type="ARBA" id="ARBA00007927"/>
    </source>
</evidence>
<evidence type="ECO:0000256" key="6">
    <source>
        <dbReference type="ARBA" id="ARBA00023187"/>
    </source>
</evidence>
<dbReference type="SMART" id="SM00651">
    <property type="entry name" value="Sm"/>
    <property type="match status" value="1"/>
</dbReference>
<dbReference type="Gene3D" id="2.30.30.100">
    <property type="match status" value="1"/>
</dbReference>
<dbReference type="PROSITE" id="PS52002">
    <property type="entry name" value="SM"/>
    <property type="match status" value="1"/>
</dbReference>
<evidence type="ECO:0000256" key="10">
    <source>
        <dbReference type="SAM" id="MobiDB-lite"/>
    </source>
</evidence>
<dbReference type="Pfam" id="PF01423">
    <property type="entry name" value="LSM"/>
    <property type="match status" value="1"/>
</dbReference>
<name>A0ABN9KMU8_9NEOB</name>
<reference evidence="12" key="1">
    <citation type="submission" date="2023-07" db="EMBL/GenBank/DDBJ databases">
        <authorList>
            <person name="Stuckert A."/>
        </authorList>
    </citation>
    <scope>NUCLEOTIDE SEQUENCE</scope>
</reference>
<accession>A0ABN9KMU8</accession>
<dbReference type="InterPro" id="IPR010920">
    <property type="entry name" value="LSM_dom_sf"/>
</dbReference>
<evidence type="ECO:0000259" key="11">
    <source>
        <dbReference type="PROSITE" id="PS52002"/>
    </source>
</evidence>
<dbReference type="InterPro" id="IPR034100">
    <property type="entry name" value="Sm_F"/>
</dbReference>
<keyword evidence="13" id="KW-1185">Reference proteome</keyword>
<evidence type="ECO:0000256" key="4">
    <source>
        <dbReference type="ARBA" id="ARBA00022728"/>
    </source>
</evidence>
<dbReference type="SUPFAM" id="SSF50182">
    <property type="entry name" value="Sm-like ribonucleoproteins"/>
    <property type="match status" value="1"/>
</dbReference>
<feature type="region of interest" description="Disordered" evidence="10">
    <location>
        <begin position="110"/>
        <end position="153"/>
    </location>
</feature>
<dbReference type="InterPro" id="IPR047575">
    <property type="entry name" value="Sm"/>
</dbReference>
<evidence type="ECO:0000256" key="5">
    <source>
        <dbReference type="ARBA" id="ARBA00022884"/>
    </source>
</evidence>
<dbReference type="InterPro" id="IPR001163">
    <property type="entry name" value="Sm_dom_euk/arc"/>
</dbReference>
<dbReference type="CDD" id="cd01722">
    <property type="entry name" value="Sm_F"/>
    <property type="match status" value="1"/>
</dbReference>
<sequence>MMVQYWWKEVVEEPCTMMVQCVVLVEGGGRGAVHHDGPSLPLNPKPFLNGLTGKPVMVKLKWGMEYKGYLVSVDGYMNMQLANTEEYIDGALSGHLGEVLIREEIKSSLKSRHHGTASMRPSSESSPSIAEQQDERSESSALSSSDEEGRPCFPVENMDMLVEAVRTTMGVADNKELKSTQDIMFAGLCQKNRKSFPVIDTVKDLVKREWDKQGKGFLPSSAKRRYPFDEEVLAEWVKIPKVDTASTSKSATLPLDDVGLFKDPSARKADMFLKKKCLQEADAFLEDLFRPGLGTGRAKEERCILQWRFNVKK</sequence>